<name>A0A9P0YX92_CUSEU</name>
<evidence type="ECO:0000313" key="2">
    <source>
        <dbReference type="EMBL" id="CAH9078392.1"/>
    </source>
</evidence>
<feature type="compositionally biased region" description="Basic residues" evidence="1">
    <location>
        <begin position="190"/>
        <end position="201"/>
    </location>
</feature>
<gene>
    <name evidence="2" type="ORF">CEURO_LOCUS6697</name>
</gene>
<keyword evidence="3" id="KW-1185">Reference proteome</keyword>
<comment type="caution">
    <text evidence="2">The sequence shown here is derived from an EMBL/GenBank/DDBJ whole genome shotgun (WGS) entry which is preliminary data.</text>
</comment>
<sequence length="201" mass="22458">MVKTRSINQLTYQTNPEIEKALERLKNKFSNTDSGESSSASSQSSESEESISMALETRTLRELTAPNLNHKPLCITLTTLDAGATFELKSGLIHLLPSFHGLRGEDPNKHLSEFHIVCTSMCPNGVTEEQIKLRAFSFSLKDTAKDWLFYLPSGSIDTWAAMKKSFLERLEHNNKRITTFNHGRGCNNRGRGRNNRGGRGG</sequence>
<dbReference type="AlphaFoldDB" id="A0A9P0YX92"/>
<reference evidence="2" key="1">
    <citation type="submission" date="2022-07" db="EMBL/GenBank/DDBJ databases">
        <authorList>
            <person name="Macas J."/>
            <person name="Novak P."/>
            <person name="Neumann P."/>
        </authorList>
    </citation>
    <scope>NUCLEOTIDE SEQUENCE</scope>
</reference>
<feature type="region of interest" description="Disordered" evidence="1">
    <location>
        <begin position="29"/>
        <end position="52"/>
    </location>
</feature>
<protein>
    <recommendedName>
        <fullName evidence="4">Retrotransposon gag domain-containing protein</fullName>
    </recommendedName>
</protein>
<proteinExistence type="predicted"/>
<dbReference type="PANTHER" id="PTHR33223:SF3">
    <property type="match status" value="1"/>
</dbReference>
<dbReference type="Proteomes" id="UP001152484">
    <property type="component" value="Unassembled WGS sequence"/>
</dbReference>
<evidence type="ECO:0000256" key="1">
    <source>
        <dbReference type="SAM" id="MobiDB-lite"/>
    </source>
</evidence>
<feature type="compositionally biased region" description="Low complexity" evidence="1">
    <location>
        <begin position="34"/>
        <end position="45"/>
    </location>
</feature>
<evidence type="ECO:0008006" key="4">
    <source>
        <dbReference type="Google" id="ProtNLM"/>
    </source>
</evidence>
<evidence type="ECO:0000313" key="3">
    <source>
        <dbReference type="Proteomes" id="UP001152484"/>
    </source>
</evidence>
<accession>A0A9P0YX92</accession>
<feature type="region of interest" description="Disordered" evidence="1">
    <location>
        <begin position="180"/>
        <end position="201"/>
    </location>
</feature>
<dbReference type="EMBL" id="CAMAPE010000010">
    <property type="protein sequence ID" value="CAH9078392.1"/>
    <property type="molecule type" value="Genomic_DNA"/>
</dbReference>
<organism evidence="2 3">
    <name type="scientific">Cuscuta europaea</name>
    <name type="common">European dodder</name>
    <dbReference type="NCBI Taxonomy" id="41803"/>
    <lineage>
        <taxon>Eukaryota</taxon>
        <taxon>Viridiplantae</taxon>
        <taxon>Streptophyta</taxon>
        <taxon>Embryophyta</taxon>
        <taxon>Tracheophyta</taxon>
        <taxon>Spermatophyta</taxon>
        <taxon>Magnoliopsida</taxon>
        <taxon>eudicotyledons</taxon>
        <taxon>Gunneridae</taxon>
        <taxon>Pentapetalae</taxon>
        <taxon>asterids</taxon>
        <taxon>lamiids</taxon>
        <taxon>Solanales</taxon>
        <taxon>Convolvulaceae</taxon>
        <taxon>Cuscuteae</taxon>
        <taxon>Cuscuta</taxon>
        <taxon>Cuscuta subgen. Cuscuta</taxon>
    </lineage>
</organism>
<dbReference type="OrthoDB" id="1298831at2759"/>
<dbReference type="PANTHER" id="PTHR33223">
    <property type="entry name" value="CCHC-TYPE DOMAIN-CONTAINING PROTEIN"/>
    <property type="match status" value="1"/>
</dbReference>